<dbReference type="AlphaFoldDB" id="A0A831TXH0"/>
<evidence type="ECO:0000256" key="1">
    <source>
        <dbReference type="ARBA" id="ARBA00009981"/>
    </source>
</evidence>
<sequence>MSAGNKNRSNHDQEWQLQEAKNRLSRLVESALHEGPQTITVRGKPTAVVVSFEEFRKLTRPQTPLSRFFRESPLHGEELDLTRNPDLAREVEL</sequence>
<evidence type="ECO:0000313" key="3">
    <source>
        <dbReference type="EMBL" id="HEN41431.1"/>
    </source>
</evidence>
<dbReference type="InterPro" id="IPR006442">
    <property type="entry name" value="Antitoxin_Phd/YefM"/>
</dbReference>
<name>A0A831TXH0_GEOME</name>
<dbReference type="SUPFAM" id="SSF143120">
    <property type="entry name" value="YefM-like"/>
    <property type="match status" value="1"/>
</dbReference>
<dbReference type="NCBIfam" id="TIGR01552">
    <property type="entry name" value="phd_fam"/>
    <property type="match status" value="1"/>
</dbReference>
<comment type="similarity">
    <text evidence="1 2">Belongs to the phD/YefM antitoxin family.</text>
</comment>
<evidence type="ECO:0000256" key="2">
    <source>
        <dbReference type="RuleBase" id="RU362080"/>
    </source>
</evidence>
<proteinExistence type="inferred from homology"/>
<comment type="function">
    <text evidence="2">Antitoxin component of a type II toxin-antitoxin (TA) system.</text>
</comment>
<dbReference type="Gene3D" id="3.40.1620.10">
    <property type="entry name" value="YefM-like domain"/>
    <property type="match status" value="1"/>
</dbReference>
<organism evidence="3">
    <name type="scientific">Geobacter metallireducens</name>
    <dbReference type="NCBI Taxonomy" id="28232"/>
    <lineage>
        <taxon>Bacteria</taxon>
        <taxon>Pseudomonadati</taxon>
        <taxon>Thermodesulfobacteriota</taxon>
        <taxon>Desulfuromonadia</taxon>
        <taxon>Geobacterales</taxon>
        <taxon>Geobacteraceae</taxon>
        <taxon>Geobacter</taxon>
    </lineage>
</organism>
<accession>A0A831TXH0</accession>
<dbReference type="EMBL" id="DSOV01000010">
    <property type="protein sequence ID" value="HEN41431.1"/>
    <property type="molecule type" value="Genomic_DNA"/>
</dbReference>
<comment type="caution">
    <text evidence="3">The sequence shown here is derived from an EMBL/GenBank/DDBJ whole genome shotgun (WGS) entry which is preliminary data.</text>
</comment>
<dbReference type="InterPro" id="IPR036165">
    <property type="entry name" value="YefM-like_sf"/>
</dbReference>
<dbReference type="Pfam" id="PF02604">
    <property type="entry name" value="PhdYeFM_antitox"/>
    <property type="match status" value="1"/>
</dbReference>
<gene>
    <name evidence="3" type="ORF">ENQ87_03505</name>
</gene>
<reference evidence="3" key="1">
    <citation type="journal article" date="2020" name="mSystems">
        <title>Genome- and Community-Level Interaction Insights into Carbon Utilization and Element Cycling Functions of Hydrothermarchaeota in Hydrothermal Sediment.</title>
        <authorList>
            <person name="Zhou Z."/>
            <person name="Liu Y."/>
            <person name="Xu W."/>
            <person name="Pan J."/>
            <person name="Luo Z.H."/>
            <person name="Li M."/>
        </authorList>
    </citation>
    <scope>NUCLEOTIDE SEQUENCE [LARGE SCALE GENOMIC DNA]</scope>
    <source>
        <strain evidence="3">SpSt-349</strain>
    </source>
</reference>
<protein>
    <recommendedName>
        <fullName evidence="2">Antitoxin</fullName>
    </recommendedName>
</protein>